<keyword evidence="3" id="KW-1185">Reference proteome</keyword>
<gene>
    <name evidence="2" type="ORF">V5799_017415</name>
</gene>
<evidence type="ECO:0000313" key="3">
    <source>
        <dbReference type="Proteomes" id="UP001321473"/>
    </source>
</evidence>
<name>A0AAQ4F398_AMBAM</name>
<dbReference type="Proteomes" id="UP001321473">
    <property type="component" value="Unassembled WGS sequence"/>
</dbReference>
<sequence>MMDSEHGYYVHGKDFKAATGNLRRLTASAVPSLSLASATHTGEASTAAAATASEQEVPHEKDIIQTSLQPSNESVQHLCDAGSAAEIAGPSQSDSQGTTTAPPLAEQHSVSPEEMAAEQLKEQEVEVLMEWETDSSGTISAEEEMPIPVSPPMRKKPCHRQLPFDRNQSDREAAVAGLRQGTGNAQATARPSLQARRVAVM</sequence>
<dbReference type="EMBL" id="JARKHS020007854">
    <property type="protein sequence ID" value="KAK8781243.1"/>
    <property type="molecule type" value="Genomic_DNA"/>
</dbReference>
<feature type="region of interest" description="Disordered" evidence="1">
    <location>
        <begin position="179"/>
        <end position="201"/>
    </location>
</feature>
<feature type="compositionally biased region" description="Polar residues" evidence="1">
    <location>
        <begin position="90"/>
        <end position="101"/>
    </location>
</feature>
<feature type="region of interest" description="Disordered" evidence="1">
    <location>
        <begin position="86"/>
        <end position="116"/>
    </location>
</feature>
<feature type="compositionally biased region" description="Polar residues" evidence="1">
    <location>
        <begin position="181"/>
        <end position="191"/>
    </location>
</feature>
<reference evidence="2 3" key="1">
    <citation type="journal article" date="2023" name="Arcadia Sci">
        <title>De novo assembly of a long-read Amblyomma americanum tick genome.</title>
        <authorList>
            <person name="Chou S."/>
            <person name="Poskanzer K.E."/>
            <person name="Rollins M."/>
            <person name="Thuy-Boun P.S."/>
        </authorList>
    </citation>
    <scope>NUCLEOTIDE SEQUENCE [LARGE SCALE GENOMIC DNA]</scope>
    <source>
        <strain evidence="2">F_SG_1</strain>
        <tissue evidence="2">Salivary glands</tissue>
    </source>
</reference>
<evidence type="ECO:0000313" key="2">
    <source>
        <dbReference type="EMBL" id="KAK8781243.1"/>
    </source>
</evidence>
<feature type="non-terminal residue" evidence="2">
    <location>
        <position position="201"/>
    </location>
</feature>
<feature type="region of interest" description="Disordered" evidence="1">
    <location>
        <begin position="143"/>
        <end position="163"/>
    </location>
</feature>
<proteinExistence type="predicted"/>
<evidence type="ECO:0000256" key="1">
    <source>
        <dbReference type="SAM" id="MobiDB-lite"/>
    </source>
</evidence>
<comment type="caution">
    <text evidence="2">The sequence shown here is derived from an EMBL/GenBank/DDBJ whole genome shotgun (WGS) entry which is preliminary data.</text>
</comment>
<accession>A0AAQ4F398</accession>
<organism evidence="2 3">
    <name type="scientific">Amblyomma americanum</name>
    <name type="common">Lone star tick</name>
    <dbReference type="NCBI Taxonomy" id="6943"/>
    <lineage>
        <taxon>Eukaryota</taxon>
        <taxon>Metazoa</taxon>
        <taxon>Ecdysozoa</taxon>
        <taxon>Arthropoda</taxon>
        <taxon>Chelicerata</taxon>
        <taxon>Arachnida</taxon>
        <taxon>Acari</taxon>
        <taxon>Parasitiformes</taxon>
        <taxon>Ixodida</taxon>
        <taxon>Ixodoidea</taxon>
        <taxon>Ixodidae</taxon>
        <taxon>Amblyomminae</taxon>
        <taxon>Amblyomma</taxon>
    </lineage>
</organism>
<dbReference type="AlphaFoldDB" id="A0AAQ4F398"/>
<protein>
    <submittedName>
        <fullName evidence="2">Uncharacterized protein</fullName>
    </submittedName>
</protein>